<proteinExistence type="predicted"/>
<evidence type="ECO:0000259" key="2">
    <source>
        <dbReference type="Pfam" id="PF00496"/>
    </source>
</evidence>
<comment type="caution">
    <text evidence="3">The sequence shown here is derived from an EMBL/GenBank/DDBJ whole genome shotgun (WGS) entry which is preliminary data.</text>
</comment>
<accession>A0ABR8SXM8</accession>
<evidence type="ECO:0000313" key="4">
    <source>
        <dbReference type="Proteomes" id="UP000608071"/>
    </source>
</evidence>
<organism evidence="3 4">
    <name type="scientific">Paenibacillus gallinarum</name>
    <dbReference type="NCBI Taxonomy" id="2762232"/>
    <lineage>
        <taxon>Bacteria</taxon>
        <taxon>Bacillati</taxon>
        <taxon>Bacillota</taxon>
        <taxon>Bacilli</taxon>
        <taxon>Bacillales</taxon>
        <taxon>Paenibacillaceae</taxon>
        <taxon>Paenibacillus</taxon>
    </lineage>
</organism>
<dbReference type="Pfam" id="PF00496">
    <property type="entry name" value="SBP_bac_5"/>
    <property type="match status" value="1"/>
</dbReference>
<keyword evidence="1" id="KW-0732">Signal</keyword>
<dbReference type="Gene3D" id="3.10.105.10">
    <property type="entry name" value="Dipeptide-binding Protein, Domain 3"/>
    <property type="match status" value="1"/>
</dbReference>
<evidence type="ECO:0000256" key="1">
    <source>
        <dbReference type="SAM" id="SignalP"/>
    </source>
</evidence>
<dbReference type="InterPro" id="IPR039424">
    <property type="entry name" value="SBP_5"/>
</dbReference>
<keyword evidence="4" id="KW-1185">Reference proteome</keyword>
<dbReference type="Gene3D" id="3.40.190.10">
    <property type="entry name" value="Periplasmic binding protein-like II"/>
    <property type="match status" value="1"/>
</dbReference>
<dbReference type="SUPFAM" id="SSF53850">
    <property type="entry name" value="Periplasmic binding protein-like II"/>
    <property type="match status" value="1"/>
</dbReference>
<feature type="domain" description="Solute-binding protein family 5" evidence="2">
    <location>
        <begin position="118"/>
        <end position="486"/>
    </location>
</feature>
<dbReference type="PIRSF" id="PIRSF002741">
    <property type="entry name" value="MppA"/>
    <property type="match status" value="1"/>
</dbReference>
<reference evidence="3 4" key="1">
    <citation type="submission" date="2020-08" db="EMBL/GenBank/DDBJ databases">
        <title>A Genomic Blueprint of the Chicken Gut Microbiome.</title>
        <authorList>
            <person name="Gilroy R."/>
            <person name="Ravi A."/>
            <person name="Getino M."/>
            <person name="Pursley I."/>
            <person name="Horton D.L."/>
            <person name="Alikhan N.-F."/>
            <person name="Baker D."/>
            <person name="Gharbi K."/>
            <person name="Hall N."/>
            <person name="Watson M."/>
            <person name="Adriaenssens E.M."/>
            <person name="Foster-Nyarko E."/>
            <person name="Jarju S."/>
            <person name="Secka A."/>
            <person name="Antonio M."/>
            <person name="Oren A."/>
            <person name="Chaudhuri R."/>
            <person name="La Ragione R.M."/>
            <person name="Hildebrand F."/>
            <person name="Pallen M.J."/>
        </authorList>
    </citation>
    <scope>NUCLEOTIDE SEQUENCE [LARGE SCALE GENOMIC DNA]</scope>
    <source>
        <strain evidence="3 4">Sa2BVA9</strain>
    </source>
</reference>
<dbReference type="PANTHER" id="PTHR30290">
    <property type="entry name" value="PERIPLASMIC BINDING COMPONENT OF ABC TRANSPORTER"/>
    <property type="match status" value="1"/>
</dbReference>
<protein>
    <submittedName>
        <fullName evidence="3">ABC transporter substrate-binding protein</fullName>
    </submittedName>
</protein>
<sequence>MRKRIAYASSLLLASSLVLSACSGEGASPADTGTGTSVNAPSGETPAATNLLTEKVPASDLSKLPQTAVQRTDTVIVGLTDPSGSFTPYFSQSGYDGNVASLLYTSLITSDAEGLPIADYAESYDVSEDGLTYTFHLPEKGTFSDGSPLTSEDVAFTWTLLHDKAYDGDTDITLMKVKGGLAYKEGKADSIEGINIIDPYTISVTLEEPNATALLNLGGNVLSKAYYGKDYKFGELTYLQKLHAAPLGNGPYILEKFLPGQEVRFTANEHYLKGKPSVERFIYKTSQGDTWQFLETGEVDLASYTATQENIDKLKGLGYVDILPYTPSTYGYFQLNLENEQMKQKEVRQAITHGLNRQAIYVDANQGAGEVANIPAAPISWSYTEEGINPYEYNPEKAKELLDAAGWTVGGDGIREKDGKKLSIHYLGFKSPATDIFIAVAKENFAEIGIDFQPEVFADFNALVSKVESKDYDMASFSTPMLTDPSDGVNQFIDGSLPGYDNPKVKELYAKGLATVDTEERKAVYQELYQILNDELPVIFTSYRKSVYANNGRLKNVSISPYRGIAQSLPEWKIEQ</sequence>
<name>A0ABR8SXM8_9BACL</name>
<evidence type="ECO:0000313" key="3">
    <source>
        <dbReference type="EMBL" id="MBD7968245.1"/>
    </source>
</evidence>
<dbReference type="InterPro" id="IPR000914">
    <property type="entry name" value="SBP_5_dom"/>
</dbReference>
<gene>
    <name evidence="3" type="ORF">H9647_09230</name>
</gene>
<dbReference type="PROSITE" id="PS51257">
    <property type="entry name" value="PROKAR_LIPOPROTEIN"/>
    <property type="match status" value="1"/>
</dbReference>
<dbReference type="Gene3D" id="3.90.76.10">
    <property type="entry name" value="Dipeptide-binding Protein, Domain 1"/>
    <property type="match status" value="1"/>
</dbReference>
<dbReference type="InterPro" id="IPR030678">
    <property type="entry name" value="Peptide/Ni-bd"/>
</dbReference>
<dbReference type="RefSeq" id="WP_191799491.1">
    <property type="nucleotide sequence ID" value="NZ_JACSQL010000003.1"/>
</dbReference>
<feature type="signal peptide" evidence="1">
    <location>
        <begin position="1"/>
        <end position="21"/>
    </location>
</feature>
<dbReference type="EMBL" id="JACSQL010000003">
    <property type="protein sequence ID" value="MBD7968245.1"/>
    <property type="molecule type" value="Genomic_DNA"/>
</dbReference>
<dbReference type="PANTHER" id="PTHR30290:SF81">
    <property type="entry name" value="OLIGOPEPTIDE-BINDING PROTEIN OPPA"/>
    <property type="match status" value="1"/>
</dbReference>
<dbReference type="Proteomes" id="UP000608071">
    <property type="component" value="Unassembled WGS sequence"/>
</dbReference>
<feature type="chain" id="PRO_5045441018" evidence="1">
    <location>
        <begin position="22"/>
        <end position="576"/>
    </location>
</feature>